<keyword evidence="1" id="KW-0812">Transmembrane</keyword>
<keyword evidence="3" id="KW-1185">Reference proteome</keyword>
<protein>
    <submittedName>
        <fullName evidence="2">Uncharacterized protein</fullName>
    </submittedName>
</protein>
<name>C9RFH2_METVM</name>
<accession>C9RFH2</accession>
<evidence type="ECO:0000313" key="2">
    <source>
        <dbReference type="EMBL" id="ACX72324.1"/>
    </source>
</evidence>
<keyword evidence="1" id="KW-1133">Transmembrane helix</keyword>
<reference evidence="2" key="1">
    <citation type="submission" date="2009-10" db="EMBL/GenBank/DDBJ databases">
        <title>Complete sequence of chromosome of Methanocaldococcus vulcanius M7.</title>
        <authorList>
            <consortium name="US DOE Joint Genome Institute"/>
            <person name="Lucas S."/>
            <person name="Copeland A."/>
            <person name="Lapidus A."/>
            <person name="Glavina del Rio T."/>
            <person name="Dalin E."/>
            <person name="Tice H."/>
            <person name="Bruce D."/>
            <person name="Goodwin L."/>
            <person name="Pitluck S."/>
            <person name="Lcollab F.I."/>
            <person name="Brettin T."/>
            <person name="Detter J.C."/>
            <person name="Han C."/>
            <person name="Tapia R."/>
            <person name="Kuske C.R."/>
            <person name="Schmutz J."/>
            <person name="Larimer F."/>
            <person name="Land M."/>
            <person name="Hauser L."/>
            <person name="Kyrpides N."/>
            <person name="Ovchinikova G."/>
            <person name="Sieprawska-Lupa M."/>
            <person name="Whitman W.B."/>
            <person name="Woyke T."/>
        </authorList>
    </citation>
    <scope>NUCLEOTIDE SEQUENCE [LARGE SCALE GENOMIC DNA]</scope>
    <source>
        <strain evidence="2">M7</strain>
    </source>
</reference>
<dbReference type="HOGENOM" id="CLU_3113123_0_0_2"/>
<dbReference type="EMBL" id="CP001787">
    <property type="protein sequence ID" value="ACX72324.1"/>
    <property type="molecule type" value="Genomic_DNA"/>
</dbReference>
<dbReference type="AlphaFoldDB" id="C9RFH2"/>
<gene>
    <name evidence="2" type="ordered locus">Metvu_0465</name>
</gene>
<evidence type="ECO:0000256" key="1">
    <source>
        <dbReference type="SAM" id="Phobius"/>
    </source>
</evidence>
<evidence type="ECO:0000313" key="3">
    <source>
        <dbReference type="Proteomes" id="UP000002063"/>
    </source>
</evidence>
<proteinExistence type="predicted"/>
<dbReference type="GeneID" id="54763123"/>
<dbReference type="STRING" id="579137.Metvu_0465"/>
<feature type="transmembrane region" description="Helical" evidence="1">
    <location>
        <begin position="20"/>
        <end position="39"/>
    </location>
</feature>
<dbReference type="KEGG" id="mvu:Metvu_0465"/>
<dbReference type="eggNOG" id="arCOG11177">
    <property type="taxonomic scope" value="Archaea"/>
</dbReference>
<organism evidence="2 3">
    <name type="scientific">Methanocaldococcus vulcanius (strain ATCC 700851 / DSM 12094 / M7)</name>
    <name type="common">Methanococcus vulcanius</name>
    <dbReference type="NCBI Taxonomy" id="579137"/>
    <lineage>
        <taxon>Archaea</taxon>
        <taxon>Methanobacteriati</taxon>
        <taxon>Methanobacteriota</taxon>
        <taxon>Methanomada group</taxon>
        <taxon>Methanococci</taxon>
        <taxon>Methanococcales</taxon>
        <taxon>Methanocaldococcaceae</taxon>
        <taxon>Methanocaldococcus</taxon>
    </lineage>
</organism>
<sequence>MCAPVSATTSVGATMISQALMIAEIIGFAGIIGVVLFAFKDTLSAVLNRS</sequence>
<dbReference type="RefSeq" id="WP_015732545.1">
    <property type="nucleotide sequence ID" value="NC_013407.1"/>
</dbReference>
<keyword evidence="1" id="KW-0472">Membrane</keyword>
<dbReference type="Proteomes" id="UP000002063">
    <property type="component" value="Chromosome"/>
</dbReference>